<keyword evidence="8" id="KW-1185">Reference proteome</keyword>
<proteinExistence type="predicted"/>
<dbReference type="SUPFAM" id="SSF51391">
    <property type="entry name" value="Thiamin phosphate synthase"/>
    <property type="match status" value="1"/>
</dbReference>
<keyword evidence="4" id="KW-0704">Schiff base</keyword>
<dbReference type="PIRSF" id="PIRSF015957">
    <property type="entry name" value="UCP015957"/>
    <property type="match status" value="1"/>
</dbReference>
<sequence>MTQFLASVRGPEEAEIALRAGADIIDLKEPDRGALGAVPYGVLVETVRRIAGRAEVSATVGDLPMDPDVLEPAIARTAEAGVDYVKFGVFAGETTEACLRALHPALKGAKLILVLFADDLPDCDVVGLAADMGAAGVMLDTRHKGSGHLLSHMDRERLAAFIVQGRRHGLRVGLAGSLRKEHVDELLSLGPDLLGFRGALCEASLRGGALSEEAVREIRGLIPKEPLEEPLASSRVNPALSADGASPIW</sequence>
<evidence type="ECO:0000313" key="7">
    <source>
        <dbReference type="EMBL" id="MFD0987558.1"/>
    </source>
</evidence>
<organism evidence="7 8">
    <name type="scientific">Methyloligella solikamskensis</name>
    <dbReference type="NCBI Taxonomy" id="1177756"/>
    <lineage>
        <taxon>Bacteria</taxon>
        <taxon>Pseudomonadati</taxon>
        <taxon>Pseudomonadota</taxon>
        <taxon>Alphaproteobacteria</taxon>
        <taxon>Hyphomicrobiales</taxon>
        <taxon>Hyphomicrobiaceae</taxon>
        <taxon>Methyloligella</taxon>
    </lineage>
</organism>
<comment type="catalytic activity">
    <reaction evidence="6">
        <text>2 D-glyceraldehyde 3-phosphate = 4-(hydroxymethyl)-2-furancarboxaldehyde phosphate + phosphate + 2 H2O</text>
        <dbReference type="Rhea" id="RHEA:43536"/>
        <dbReference type="ChEBI" id="CHEBI:15377"/>
        <dbReference type="ChEBI" id="CHEBI:43474"/>
        <dbReference type="ChEBI" id="CHEBI:59776"/>
        <dbReference type="ChEBI" id="CHEBI:83407"/>
        <dbReference type="EC" id="4.2.3.153"/>
    </reaction>
</comment>
<evidence type="ECO:0000256" key="4">
    <source>
        <dbReference type="ARBA" id="ARBA00023270"/>
    </source>
</evidence>
<protein>
    <recommendedName>
        <fullName evidence="2">(5-formylfuran-3-yl)methyl phosphate synthase</fullName>
        <ecNumber evidence="2">4.2.3.153</ecNumber>
    </recommendedName>
    <alternativeName>
        <fullName evidence="5">4-(hydroxymethyl)-2-furancarboxaldehyde-phosphate synthase</fullName>
    </alternativeName>
</protein>
<evidence type="ECO:0000256" key="5">
    <source>
        <dbReference type="ARBA" id="ARBA00032523"/>
    </source>
</evidence>
<evidence type="ECO:0000256" key="2">
    <source>
        <dbReference type="ARBA" id="ARBA00012553"/>
    </source>
</evidence>
<gene>
    <name evidence="7" type="ORF">ACFQ2F_10680</name>
</gene>
<evidence type="ECO:0000256" key="1">
    <source>
        <dbReference type="ARBA" id="ARBA00003810"/>
    </source>
</evidence>
<dbReference type="Proteomes" id="UP001597102">
    <property type="component" value="Unassembled WGS sequence"/>
</dbReference>
<evidence type="ECO:0000256" key="6">
    <source>
        <dbReference type="ARBA" id="ARBA00047628"/>
    </source>
</evidence>
<evidence type="ECO:0000256" key="3">
    <source>
        <dbReference type="ARBA" id="ARBA00023239"/>
    </source>
</evidence>
<name>A0ABW3JCP5_9HYPH</name>
<dbReference type="InterPro" id="IPR036206">
    <property type="entry name" value="ThiamineP_synth_sf"/>
</dbReference>
<accession>A0ABW3JCP5</accession>
<evidence type="ECO:0000313" key="8">
    <source>
        <dbReference type="Proteomes" id="UP001597102"/>
    </source>
</evidence>
<comment type="function">
    <text evidence="1">Catalyzes the formation of 4-(hydroxymethyl)-2-furancarboxaldehyde phosphate (4-HFC-P) from two molecules of glyceraldehyde-3-P (GA-3-P).</text>
</comment>
<reference evidence="8" key="1">
    <citation type="journal article" date="2019" name="Int. J. Syst. Evol. Microbiol.">
        <title>The Global Catalogue of Microorganisms (GCM) 10K type strain sequencing project: providing services to taxonomists for standard genome sequencing and annotation.</title>
        <authorList>
            <consortium name="The Broad Institute Genomics Platform"/>
            <consortium name="The Broad Institute Genome Sequencing Center for Infectious Disease"/>
            <person name="Wu L."/>
            <person name="Ma J."/>
        </authorList>
    </citation>
    <scope>NUCLEOTIDE SEQUENCE [LARGE SCALE GENOMIC DNA]</scope>
    <source>
        <strain evidence="8">CCUG 61697</strain>
    </source>
</reference>
<dbReference type="Pfam" id="PF04476">
    <property type="entry name" value="4HFCP_synth"/>
    <property type="match status" value="1"/>
</dbReference>
<dbReference type="InterPro" id="IPR007565">
    <property type="entry name" value="4HFCP_synth"/>
</dbReference>
<comment type="caution">
    <text evidence="7">The sequence shown here is derived from an EMBL/GenBank/DDBJ whole genome shotgun (WGS) entry which is preliminary data.</text>
</comment>
<dbReference type="EC" id="4.2.3.153" evidence="2"/>
<keyword evidence="3" id="KW-0456">Lyase</keyword>
<dbReference type="RefSeq" id="WP_379089663.1">
    <property type="nucleotide sequence ID" value="NZ_JBHTJO010000001.1"/>
</dbReference>
<dbReference type="EMBL" id="JBHTJO010000001">
    <property type="protein sequence ID" value="MFD0987558.1"/>
    <property type="molecule type" value="Genomic_DNA"/>
</dbReference>